<feature type="compositionally biased region" description="Polar residues" evidence="1">
    <location>
        <begin position="32"/>
        <end position="48"/>
    </location>
</feature>
<feature type="compositionally biased region" description="Basic residues" evidence="1">
    <location>
        <begin position="54"/>
        <end position="63"/>
    </location>
</feature>
<organism evidence="2 3">
    <name type="scientific">Lophium mytilinum</name>
    <dbReference type="NCBI Taxonomy" id="390894"/>
    <lineage>
        <taxon>Eukaryota</taxon>
        <taxon>Fungi</taxon>
        <taxon>Dikarya</taxon>
        <taxon>Ascomycota</taxon>
        <taxon>Pezizomycotina</taxon>
        <taxon>Dothideomycetes</taxon>
        <taxon>Pleosporomycetidae</taxon>
        <taxon>Mytilinidiales</taxon>
        <taxon>Mytilinidiaceae</taxon>
        <taxon>Lophium</taxon>
    </lineage>
</organism>
<dbReference type="OrthoDB" id="3926247at2759"/>
<keyword evidence="3" id="KW-1185">Reference proteome</keyword>
<feature type="compositionally biased region" description="Basic and acidic residues" evidence="1">
    <location>
        <begin position="1"/>
        <end position="21"/>
    </location>
</feature>
<evidence type="ECO:0000313" key="2">
    <source>
        <dbReference type="EMBL" id="KAF2497829.1"/>
    </source>
</evidence>
<dbReference type="Proteomes" id="UP000799750">
    <property type="component" value="Unassembled WGS sequence"/>
</dbReference>
<reference evidence="2" key="1">
    <citation type="journal article" date="2020" name="Stud. Mycol.">
        <title>101 Dothideomycetes genomes: a test case for predicting lifestyles and emergence of pathogens.</title>
        <authorList>
            <person name="Haridas S."/>
            <person name="Albert R."/>
            <person name="Binder M."/>
            <person name="Bloem J."/>
            <person name="Labutti K."/>
            <person name="Salamov A."/>
            <person name="Andreopoulos B."/>
            <person name="Baker S."/>
            <person name="Barry K."/>
            <person name="Bills G."/>
            <person name="Bluhm B."/>
            <person name="Cannon C."/>
            <person name="Castanera R."/>
            <person name="Culley D."/>
            <person name="Daum C."/>
            <person name="Ezra D."/>
            <person name="Gonzalez J."/>
            <person name="Henrissat B."/>
            <person name="Kuo A."/>
            <person name="Liang C."/>
            <person name="Lipzen A."/>
            <person name="Lutzoni F."/>
            <person name="Magnuson J."/>
            <person name="Mondo S."/>
            <person name="Nolan M."/>
            <person name="Ohm R."/>
            <person name="Pangilinan J."/>
            <person name="Park H.-J."/>
            <person name="Ramirez L."/>
            <person name="Alfaro M."/>
            <person name="Sun H."/>
            <person name="Tritt A."/>
            <person name="Yoshinaga Y."/>
            <person name="Zwiers L.-H."/>
            <person name="Turgeon B."/>
            <person name="Goodwin S."/>
            <person name="Spatafora J."/>
            <person name="Crous P."/>
            <person name="Grigoriev I."/>
        </authorList>
    </citation>
    <scope>NUCLEOTIDE SEQUENCE</scope>
    <source>
        <strain evidence="2">CBS 269.34</strain>
    </source>
</reference>
<dbReference type="AlphaFoldDB" id="A0A6A6QZZ8"/>
<proteinExistence type="predicted"/>
<name>A0A6A6QZZ8_9PEZI</name>
<gene>
    <name evidence="2" type="ORF">BU16DRAFT_326352</name>
</gene>
<sequence>MEYRRVESHDGAVVRVQEYRRHASSPAGAAASDQTSGSRNSARQTGGSSMKAANRSKKQRKTSRQLVVEAECSGLRSESSRHVMDISPRLSRSHAKAIIHQHSPDPAQSVTETPLKMKNTGFMQPDLPSPPPTPKMGRLPTPDIPDLDEKPFCNCCEESSRFKYCTSCGCGIERPML</sequence>
<evidence type="ECO:0000256" key="1">
    <source>
        <dbReference type="SAM" id="MobiDB-lite"/>
    </source>
</evidence>
<protein>
    <submittedName>
        <fullName evidence="2">Uncharacterized protein</fullName>
    </submittedName>
</protein>
<accession>A0A6A6QZZ8</accession>
<dbReference type="EMBL" id="MU004186">
    <property type="protein sequence ID" value="KAF2497829.1"/>
    <property type="molecule type" value="Genomic_DNA"/>
</dbReference>
<feature type="region of interest" description="Disordered" evidence="1">
    <location>
        <begin position="1"/>
        <end position="84"/>
    </location>
</feature>
<evidence type="ECO:0000313" key="3">
    <source>
        <dbReference type="Proteomes" id="UP000799750"/>
    </source>
</evidence>